<dbReference type="GO" id="GO:0070300">
    <property type="term" value="F:phosphatidic acid binding"/>
    <property type="evidence" value="ECO:0007669"/>
    <property type="project" value="TreeGrafter"/>
</dbReference>
<evidence type="ECO:0000313" key="3">
    <source>
        <dbReference type="EMBL" id="CDW90733.1"/>
    </source>
</evidence>
<sequence>MQLQKEEQGFQKFKNFLQERDQDQMVTKICLTGGPCAGKTTAMTHLTNVLSSFGYRVFCVPEAATLFQKGGAMINMCDFTFDMQVKFQIYLMKMQINLEDTFHQLAQNEGKKSVLLCDRGLMDGSAYVSQDQWEAVLDEMGWNVYQLKDKRYDLVLHLVTAADGAPDFYNKSNEARYESVEEAMNVDRKLQQAYLGHHNFYIIDNDQRDFNQKIDLCVRVVTKCLGLPTPNSYFKKFLIKISNPLDHSTFGLPENNFYDTFELEETLLIPDFSVSVDSESKVEVYLRKRGKNMQYVHNFEIRYTQNNKRISEQKIITARKYLELYQQKDPKKKTLKKKRTCFIWHGQPYQLDTLTNIEGHPVFLRAEVQDDKIYLPDFIECIRDVTKEEFFTSKNMADLEFYYDEAIHGKREKIEFARIDEQKVIRYETTPKNDGDGEKLREKSDEDSHKEAQ</sequence>
<protein>
    <recommendedName>
        <fullName evidence="2">NadR/Ttd14 AAA domain-containing protein</fullName>
    </recommendedName>
</protein>
<dbReference type="InterPro" id="IPR027417">
    <property type="entry name" value="P-loop_NTPase"/>
</dbReference>
<proteinExistence type="predicted"/>
<dbReference type="GO" id="GO:0005525">
    <property type="term" value="F:GTP binding"/>
    <property type="evidence" value="ECO:0007669"/>
    <property type="project" value="TreeGrafter"/>
</dbReference>
<feature type="region of interest" description="Disordered" evidence="1">
    <location>
        <begin position="427"/>
        <end position="453"/>
    </location>
</feature>
<name>A0A078BAY5_STYLE</name>
<dbReference type="Proteomes" id="UP000039865">
    <property type="component" value="Unassembled WGS sequence"/>
</dbReference>
<dbReference type="PANTHER" id="PTHR34932:SF1">
    <property type="entry name" value="TRPL TRANSLOCATION DEFECT PROTEIN 14"/>
    <property type="match status" value="1"/>
</dbReference>
<dbReference type="InterPro" id="IPR053227">
    <property type="entry name" value="TRPL-trafficking_regulator"/>
</dbReference>
<dbReference type="OrthoDB" id="6375174at2759"/>
<dbReference type="SUPFAM" id="SSF52540">
    <property type="entry name" value="P-loop containing nucleoside triphosphate hydrolases"/>
    <property type="match status" value="1"/>
</dbReference>
<keyword evidence="4" id="KW-1185">Reference proteome</keyword>
<gene>
    <name evidence="3" type="primary">Contig8865.g9469</name>
    <name evidence="3" type="ORF">STYLEM_19879</name>
</gene>
<evidence type="ECO:0000313" key="4">
    <source>
        <dbReference type="Proteomes" id="UP000039865"/>
    </source>
</evidence>
<accession>A0A078BAY5</accession>
<evidence type="ECO:0000256" key="1">
    <source>
        <dbReference type="SAM" id="MobiDB-lite"/>
    </source>
</evidence>
<feature type="domain" description="NadR/Ttd14 AAA" evidence="2">
    <location>
        <begin position="28"/>
        <end position="205"/>
    </location>
</feature>
<dbReference type="InParanoid" id="A0A078BAY5"/>
<evidence type="ECO:0000259" key="2">
    <source>
        <dbReference type="Pfam" id="PF13521"/>
    </source>
</evidence>
<dbReference type="PANTHER" id="PTHR34932">
    <property type="entry name" value="TRPL TRANSLOCATION DEFECT PROTEIN 14"/>
    <property type="match status" value="1"/>
</dbReference>
<dbReference type="InterPro" id="IPR038727">
    <property type="entry name" value="NadR/Ttd14_AAA_dom"/>
</dbReference>
<dbReference type="Gene3D" id="3.40.50.300">
    <property type="entry name" value="P-loop containing nucleotide triphosphate hydrolases"/>
    <property type="match status" value="1"/>
</dbReference>
<dbReference type="GO" id="GO:0035091">
    <property type="term" value="F:phosphatidylinositol binding"/>
    <property type="evidence" value="ECO:0007669"/>
    <property type="project" value="TreeGrafter"/>
</dbReference>
<dbReference type="OMA" id="THGKQDE"/>
<dbReference type="EMBL" id="CCKQ01018753">
    <property type="protein sequence ID" value="CDW90733.1"/>
    <property type="molecule type" value="Genomic_DNA"/>
</dbReference>
<organism evidence="3 4">
    <name type="scientific">Stylonychia lemnae</name>
    <name type="common">Ciliate</name>
    <dbReference type="NCBI Taxonomy" id="5949"/>
    <lineage>
        <taxon>Eukaryota</taxon>
        <taxon>Sar</taxon>
        <taxon>Alveolata</taxon>
        <taxon>Ciliophora</taxon>
        <taxon>Intramacronucleata</taxon>
        <taxon>Spirotrichea</taxon>
        <taxon>Stichotrichia</taxon>
        <taxon>Sporadotrichida</taxon>
        <taxon>Oxytrichidae</taxon>
        <taxon>Stylonychinae</taxon>
        <taxon>Stylonychia</taxon>
    </lineage>
</organism>
<dbReference type="AlphaFoldDB" id="A0A078BAY5"/>
<dbReference type="Pfam" id="PF13521">
    <property type="entry name" value="AAA_28"/>
    <property type="match status" value="1"/>
</dbReference>
<reference evidence="3 4" key="1">
    <citation type="submission" date="2014-06" db="EMBL/GenBank/DDBJ databases">
        <authorList>
            <person name="Swart Estienne"/>
        </authorList>
    </citation>
    <scope>NUCLEOTIDE SEQUENCE [LARGE SCALE GENOMIC DNA]</scope>
    <source>
        <strain evidence="3 4">130c</strain>
    </source>
</reference>